<gene>
    <name evidence="1" type="ORF">HA336_05570</name>
</gene>
<name>A0A832WB12_9EURY</name>
<evidence type="ECO:0000313" key="2">
    <source>
        <dbReference type="Proteomes" id="UP000619545"/>
    </source>
</evidence>
<dbReference type="Proteomes" id="UP000619545">
    <property type="component" value="Unassembled WGS sequence"/>
</dbReference>
<reference evidence="1" key="1">
    <citation type="journal article" date="2020" name="bioRxiv">
        <title>A rank-normalized archaeal taxonomy based on genome phylogeny resolves widespread incomplete and uneven classifications.</title>
        <authorList>
            <person name="Rinke C."/>
            <person name="Chuvochina M."/>
            <person name="Mussig A.J."/>
            <person name="Chaumeil P.-A."/>
            <person name="Waite D.W."/>
            <person name="Whitman W.B."/>
            <person name="Parks D.H."/>
            <person name="Hugenholtz P."/>
        </authorList>
    </citation>
    <scope>NUCLEOTIDE SEQUENCE</scope>
    <source>
        <strain evidence="1">UBA8853</strain>
    </source>
</reference>
<evidence type="ECO:0000313" key="1">
    <source>
        <dbReference type="EMBL" id="HII70683.1"/>
    </source>
</evidence>
<accession>A0A832WB12</accession>
<protein>
    <submittedName>
        <fullName evidence="1">Uncharacterized protein</fullName>
    </submittedName>
</protein>
<dbReference type="EMBL" id="DUJS01000004">
    <property type="protein sequence ID" value="HII70683.1"/>
    <property type="molecule type" value="Genomic_DNA"/>
</dbReference>
<dbReference type="RefSeq" id="WP_011018548.1">
    <property type="nucleotide sequence ID" value="NZ_DUJS01000004.1"/>
</dbReference>
<comment type="caution">
    <text evidence="1">The sequence shown here is derived from an EMBL/GenBank/DDBJ whole genome shotgun (WGS) entry which is preliminary data.</text>
</comment>
<proteinExistence type="predicted"/>
<organism evidence="1 2">
    <name type="scientific">Methanopyrus kandleri</name>
    <dbReference type="NCBI Taxonomy" id="2320"/>
    <lineage>
        <taxon>Archaea</taxon>
        <taxon>Methanobacteriati</taxon>
        <taxon>Methanobacteriota</taxon>
        <taxon>Methanomada group</taxon>
        <taxon>Methanopyri</taxon>
        <taxon>Methanopyrales</taxon>
        <taxon>Methanopyraceae</taxon>
        <taxon>Methanopyrus</taxon>
    </lineage>
</organism>
<sequence>MKSWYGEVLETVDDAENFFERELRRMHKVELEEVPKVVFCAFDVIEGVKHEFEPEKYLYKPGAIPAGAQALTLDIMTDDHREDAVYIGEPGPEVSRDRWAGRVVSVLARLLPECVEVGLLEDVRELEGVRVRIGKFTLLNYVTGAALALSGAEVELEVQ</sequence>
<dbReference type="GeneID" id="1477479"/>
<dbReference type="AlphaFoldDB" id="A0A832WB12"/>